<reference evidence="4" key="1">
    <citation type="submission" date="2023-08" db="EMBL/GenBank/DDBJ databases">
        <authorList>
            <person name="Chen Y."/>
            <person name="Shah S."/>
            <person name="Dougan E. K."/>
            <person name="Thang M."/>
            <person name="Chan C."/>
        </authorList>
    </citation>
    <scope>NUCLEOTIDE SEQUENCE</scope>
</reference>
<dbReference type="EMBL" id="CAUJNA010001625">
    <property type="protein sequence ID" value="CAJ1388037.1"/>
    <property type="molecule type" value="Genomic_DNA"/>
</dbReference>
<dbReference type="InterPro" id="IPR036691">
    <property type="entry name" value="Endo/exonu/phosph_ase_sf"/>
</dbReference>
<dbReference type="GO" id="GO:0006139">
    <property type="term" value="P:nucleobase-containing compound metabolic process"/>
    <property type="evidence" value="ECO:0007669"/>
    <property type="project" value="UniProtKB-ARBA"/>
</dbReference>
<dbReference type="Proteomes" id="UP001178507">
    <property type="component" value="Unassembled WGS sequence"/>
</dbReference>
<organism evidence="4 5">
    <name type="scientific">Effrenium voratum</name>
    <dbReference type="NCBI Taxonomy" id="2562239"/>
    <lineage>
        <taxon>Eukaryota</taxon>
        <taxon>Sar</taxon>
        <taxon>Alveolata</taxon>
        <taxon>Dinophyceae</taxon>
        <taxon>Suessiales</taxon>
        <taxon>Symbiodiniaceae</taxon>
        <taxon>Effrenium</taxon>
    </lineage>
</organism>
<accession>A0AA36IKG2</accession>
<evidence type="ECO:0000313" key="5">
    <source>
        <dbReference type="Proteomes" id="UP001178507"/>
    </source>
</evidence>
<feature type="non-terminal residue" evidence="4">
    <location>
        <position position="370"/>
    </location>
</feature>
<dbReference type="Gene3D" id="3.60.10.10">
    <property type="entry name" value="Endonuclease/exonuclease/phosphatase"/>
    <property type="match status" value="1"/>
</dbReference>
<comment type="caution">
    <text evidence="4">The sequence shown here is derived from an EMBL/GenBank/DDBJ whole genome shotgun (WGS) entry which is preliminary data.</text>
</comment>
<evidence type="ECO:0000259" key="3">
    <source>
        <dbReference type="Pfam" id="PF03372"/>
    </source>
</evidence>
<evidence type="ECO:0000256" key="1">
    <source>
        <dbReference type="ARBA" id="ARBA00010774"/>
    </source>
</evidence>
<feature type="domain" description="Endonuclease/exonuclease/phosphatase" evidence="3">
    <location>
        <begin position="67"/>
        <end position="351"/>
    </location>
</feature>
<dbReference type="SUPFAM" id="SSF56219">
    <property type="entry name" value="DNase I-like"/>
    <property type="match status" value="1"/>
</dbReference>
<dbReference type="AlphaFoldDB" id="A0AA36IKG2"/>
<dbReference type="Pfam" id="PF03372">
    <property type="entry name" value="Exo_endo_phos"/>
    <property type="match status" value="1"/>
</dbReference>
<dbReference type="InterPro" id="IPR005135">
    <property type="entry name" value="Endo/exonuclease/phosphatase"/>
</dbReference>
<dbReference type="PANTHER" id="PTHR12121:SF45">
    <property type="entry name" value="NOCTURNIN"/>
    <property type="match status" value="1"/>
</dbReference>
<evidence type="ECO:0000313" key="4">
    <source>
        <dbReference type="EMBL" id="CAJ1388037.1"/>
    </source>
</evidence>
<proteinExistence type="inferred from homology"/>
<name>A0AA36IKG2_9DINO</name>
<dbReference type="InterPro" id="IPR050410">
    <property type="entry name" value="CCR4/nocturin_mRNA_transcr"/>
</dbReference>
<comment type="similarity">
    <text evidence="1">Belongs to the CCR4/nocturin family.</text>
</comment>
<protein>
    <recommendedName>
        <fullName evidence="3">Endonuclease/exonuclease/phosphatase domain-containing protein</fullName>
    </recommendedName>
</protein>
<keyword evidence="5" id="KW-1185">Reference proteome</keyword>
<gene>
    <name evidence="4" type="ORF">EVOR1521_LOCUS13991</name>
</gene>
<sequence length="370" mass="40987">MGMSLRILSWKGRHRHAATVVMALKAMSKQTVLEAIAAARARVGKPLLPREWGDVAGCEEAQILRAMQFNVLAEGLSSRSTDIPPFPEAATQVSDGGGFTKVPHDVLDYSVRKHLVLEEVLRVEPDVVALEECDHFEDFFRPALAACGYRGEFCRKKWSPCAPYGYHPDGVALFWKDRFALMSVDRVVDIPEREDLQCCVLVATLQCQSTDEYFCIGATHLKAKAVQENEDIRALQVEALLRCFQAHVDAAPHVPHALIMGDFNTAPYDELGVTAKAVPAVLSYPAIAFRSAYPLDLPFTTAKVRGDHISQHTIDYIFAGPSLRPSRLLYVPGIEELGTVLLPCWEYPSDHFSLVADLIVPARQAKESKC</sequence>
<dbReference type="PANTHER" id="PTHR12121">
    <property type="entry name" value="CARBON CATABOLITE REPRESSOR PROTEIN 4"/>
    <property type="match status" value="1"/>
</dbReference>
<evidence type="ECO:0000256" key="2">
    <source>
        <dbReference type="ARBA" id="ARBA00022801"/>
    </source>
</evidence>
<keyword evidence="2" id="KW-0378">Hydrolase</keyword>
<dbReference type="GO" id="GO:0000175">
    <property type="term" value="F:3'-5'-RNA exonuclease activity"/>
    <property type="evidence" value="ECO:0007669"/>
    <property type="project" value="TreeGrafter"/>
</dbReference>
<feature type="non-terminal residue" evidence="4">
    <location>
        <position position="1"/>
    </location>
</feature>